<evidence type="ECO:0000256" key="2">
    <source>
        <dbReference type="ARBA" id="ARBA00022741"/>
    </source>
</evidence>
<dbReference type="RefSeq" id="XP_037149965.1">
    <property type="nucleotide sequence ID" value="XM_037293887.1"/>
</dbReference>
<dbReference type="AlphaFoldDB" id="A0A8H6CBJ0"/>
<keyword evidence="7" id="KW-1185">Reference proteome</keyword>
<dbReference type="GO" id="GO:0005524">
    <property type="term" value="F:ATP binding"/>
    <property type="evidence" value="ECO:0007669"/>
    <property type="project" value="UniProtKB-UniRule"/>
</dbReference>
<dbReference type="Gene3D" id="3.30.470.20">
    <property type="entry name" value="ATP-grasp fold, B domain"/>
    <property type="match status" value="1"/>
</dbReference>
<organism evidence="6 7">
    <name type="scientific">Letharia lupina</name>
    <dbReference type="NCBI Taxonomy" id="560253"/>
    <lineage>
        <taxon>Eukaryota</taxon>
        <taxon>Fungi</taxon>
        <taxon>Dikarya</taxon>
        <taxon>Ascomycota</taxon>
        <taxon>Pezizomycotina</taxon>
        <taxon>Lecanoromycetes</taxon>
        <taxon>OSLEUM clade</taxon>
        <taxon>Lecanoromycetidae</taxon>
        <taxon>Lecanorales</taxon>
        <taxon>Lecanorineae</taxon>
        <taxon>Parmeliaceae</taxon>
        <taxon>Letharia</taxon>
    </lineage>
</organism>
<evidence type="ECO:0000256" key="3">
    <source>
        <dbReference type="ARBA" id="ARBA00022840"/>
    </source>
</evidence>
<dbReference type="PANTHER" id="PTHR43585:SF2">
    <property type="entry name" value="ATP-GRASP ENZYME FSQD"/>
    <property type="match status" value="1"/>
</dbReference>
<dbReference type="PANTHER" id="PTHR43585">
    <property type="entry name" value="FUMIPYRROLE BIOSYNTHESIS PROTEIN C"/>
    <property type="match status" value="1"/>
</dbReference>
<protein>
    <recommendedName>
        <fullName evidence="5">ATP-grasp domain-containing protein</fullName>
    </recommendedName>
</protein>
<keyword evidence="3 4" id="KW-0067">ATP-binding</keyword>
<dbReference type="GO" id="GO:0016874">
    <property type="term" value="F:ligase activity"/>
    <property type="evidence" value="ECO:0007669"/>
    <property type="project" value="UniProtKB-KW"/>
</dbReference>
<evidence type="ECO:0000313" key="6">
    <source>
        <dbReference type="EMBL" id="KAF6220530.1"/>
    </source>
</evidence>
<evidence type="ECO:0000256" key="4">
    <source>
        <dbReference type="PROSITE-ProRule" id="PRU00409"/>
    </source>
</evidence>
<dbReference type="InterPro" id="IPR052032">
    <property type="entry name" value="ATP-dep_AA_Ligase"/>
</dbReference>
<dbReference type="GO" id="GO:0046872">
    <property type="term" value="F:metal ion binding"/>
    <property type="evidence" value="ECO:0007669"/>
    <property type="project" value="InterPro"/>
</dbReference>
<keyword evidence="1" id="KW-0436">Ligase</keyword>
<dbReference type="InterPro" id="IPR011761">
    <property type="entry name" value="ATP-grasp"/>
</dbReference>
<dbReference type="SUPFAM" id="SSF56059">
    <property type="entry name" value="Glutathione synthetase ATP-binding domain-like"/>
    <property type="match status" value="1"/>
</dbReference>
<name>A0A8H6CBJ0_9LECA</name>
<dbReference type="PROSITE" id="PS50975">
    <property type="entry name" value="ATP_GRASP"/>
    <property type="match status" value="1"/>
</dbReference>
<comment type="caution">
    <text evidence="6">The sequence shown here is derived from an EMBL/GenBank/DDBJ whole genome shotgun (WGS) entry which is preliminary data.</text>
</comment>
<reference evidence="6 7" key="1">
    <citation type="journal article" date="2020" name="Genomics">
        <title>Complete, high-quality genomes from long-read metagenomic sequencing of two wolf lichen thalli reveals enigmatic genome architecture.</title>
        <authorList>
            <person name="McKenzie S.K."/>
            <person name="Walston R.F."/>
            <person name="Allen J.L."/>
        </authorList>
    </citation>
    <scope>NUCLEOTIDE SEQUENCE [LARGE SCALE GENOMIC DNA]</scope>
    <source>
        <strain evidence="6">WasteWater1</strain>
    </source>
</reference>
<gene>
    <name evidence="6" type="ORF">HO133_002963</name>
</gene>
<sequence length="344" mass="37578">MFRSVNIILDARLQYDKSQADISVSNASKASLDHLTCFQDDRGCNGDSSFAAINFFLFWCSVAAETPEGREAAVKLIVPRADGYLSKSDFLEQRLIEWEGVEKVQSFCQPRQYLRSQSAEQVQWDGLYQMLELQEAGRPSLQLLTGVNAVSVEPYCDGPEIDANFVLQDGEVLFVEGADDFPKAGDREEAGTSTVFKASAVLYPSGLPAAELEMVQRSLHQTLLKFGFRSGVSHVEARVRDSSMQYGVSDGVLDLQTAASESLTEAPNSFLIEVNPRLPGLMVTRAVHSTYGISYAALHLLIAVGDAERTAALSQPFCAGPQYWRNVVFITLDKGGVLAADDVG</sequence>
<keyword evidence="2 4" id="KW-0547">Nucleotide-binding</keyword>
<evidence type="ECO:0000259" key="5">
    <source>
        <dbReference type="PROSITE" id="PS50975"/>
    </source>
</evidence>
<accession>A0A8H6CBJ0</accession>
<dbReference type="GeneID" id="59331375"/>
<feature type="domain" description="ATP-grasp" evidence="5">
    <location>
        <begin position="70"/>
        <end position="304"/>
    </location>
</feature>
<proteinExistence type="predicted"/>
<dbReference type="EMBL" id="JACCJB010000016">
    <property type="protein sequence ID" value="KAF6220530.1"/>
    <property type="molecule type" value="Genomic_DNA"/>
</dbReference>
<evidence type="ECO:0000256" key="1">
    <source>
        <dbReference type="ARBA" id="ARBA00022598"/>
    </source>
</evidence>
<evidence type="ECO:0000313" key="7">
    <source>
        <dbReference type="Proteomes" id="UP000593566"/>
    </source>
</evidence>
<dbReference type="Proteomes" id="UP000593566">
    <property type="component" value="Unassembled WGS sequence"/>
</dbReference>